<sequence>MTHAMDTEGRIKAGTVNTPDLDGSVADYEQWLGYRVVERGLVSDTHAAHWQAPAMAGNRYAVMAPASGAPVYIRFVEGTAVPAYKPLMSFGWASLELTIQDCDGLHEQLKASPFEIIGEPAYLDFSDAIYPMQAVGRAGEVLYLNQVNGSLPDYDLPLAQSPVDHIFITILATPDMQKGVDFYVKGFGWAQGNTYDVPYSVINNAFGFPEDRSHKLSMNCVGRMVNNEVDQYPAETIVRPQVDGELPPGVSMVSFITDSLDAAHTGALGPAVRLEGHPYDGRQSALFRGSAGELAELIQRT</sequence>
<dbReference type="OrthoDB" id="7545296at2"/>
<evidence type="ECO:0000259" key="1">
    <source>
        <dbReference type="PROSITE" id="PS51819"/>
    </source>
</evidence>
<feature type="domain" description="VOC" evidence="1">
    <location>
        <begin position="162"/>
        <end position="300"/>
    </location>
</feature>
<evidence type="ECO:0000313" key="2">
    <source>
        <dbReference type="EMBL" id="RMB12237.1"/>
    </source>
</evidence>
<evidence type="ECO:0000313" key="3">
    <source>
        <dbReference type="Proteomes" id="UP000271227"/>
    </source>
</evidence>
<dbReference type="Gene3D" id="3.10.180.10">
    <property type="entry name" value="2,3-Dihydroxybiphenyl 1,2-Dioxygenase, domain 1"/>
    <property type="match status" value="2"/>
</dbReference>
<organism evidence="2 3">
    <name type="scientific">Eilatimonas milleporae</name>
    <dbReference type="NCBI Taxonomy" id="911205"/>
    <lineage>
        <taxon>Bacteria</taxon>
        <taxon>Pseudomonadati</taxon>
        <taxon>Pseudomonadota</taxon>
        <taxon>Alphaproteobacteria</taxon>
        <taxon>Kordiimonadales</taxon>
        <taxon>Kordiimonadaceae</taxon>
        <taxon>Eilatimonas</taxon>
    </lineage>
</organism>
<gene>
    <name evidence="2" type="ORF">BXY39_0730</name>
</gene>
<name>A0A3M0CT90_9PROT</name>
<keyword evidence="3" id="KW-1185">Reference proteome</keyword>
<comment type="caution">
    <text evidence="2">The sequence shown here is derived from an EMBL/GenBank/DDBJ whole genome shotgun (WGS) entry which is preliminary data.</text>
</comment>
<dbReference type="InParanoid" id="A0A3M0CT90"/>
<dbReference type="CDD" id="cd06587">
    <property type="entry name" value="VOC"/>
    <property type="match status" value="1"/>
</dbReference>
<dbReference type="InterPro" id="IPR029068">
    <property type="entry name" value="Glyas_Bleomycin-R_OHBP_Dase"/>
</dbReference>
<protein>
    <recommendedName>
        <fullName evidence="1">VOC domain-containing protein</fullName>
    </recommendedName>
</protein>
<dbReference type="InterPro" id="IPR037523">
    <property type="entry name" value="VOC_core"/>
</dbReference>
<proteinExistence type="predicted"/>
<accession>A0A3M0CT90</accession>
<dbReference type="AlphaFoldDB" id="A0A3M0CT90"/>
<dbReference type="EMBL" id="REFR01000009">
    <property type="protein sequence ID" value="RMB12237.1"/>
    <property type="molecule type" value="Genomic_DNA"/>
</dbReference>
<dbReference type="SUPFAM" id="SSF54593">
    <property type="entry name" value="Glyoxalase/Bleomycin resistance protein/Dihydroxybiphenyl dioxygenase"/>
    <property type="match status" value="1"/>
</dbReference>
<reference evidence="2 3" key="1">
    <citation type="submission" date="2018-10" db="EMBL/GenBank/DDBJ databases">
        <title>Genomic Encyclopedia of Archaeal and Bacterial Type Strains, Phase II (KMG-II): from individual species to whole genera.</title>
        <authorList>
            <person name="Goeker M."/>
        </authorList>
    </citation>
    <scope>NUCLEOTIDE SEQUENCE [LARGE SCALE GENOMIC DNA]</scope>
    <source>
        <strain evidence="2 3">DSM 25217</strain>
    </source>
</reference>
<dbReference type="PROSITE" id="PS51819">
    <property type="entry name" value="VOC"/>
    <property type="match status" value="1"/>
</dbReference>
<dbReference type="Proteomes" id="UP000271227">
    <property type="component" value="Unassembled WGS sequence"/>
</dbReference>
<dbReference type="RefSeq" id="WP_121937425.1">
    <property type="nucleotide sequence ID" value="NZ_REFR01000009.1"/>
</dbReference>